<protein>
    <submittedName>
        <fullName evidence="1">Uncharacterized protein</fullName>
    </submittedName>
</protein>
<gene>
    <name evidence="1" type="ORF">ACEZDG_09595</name>
</gene>
<comment type="caution">
    <text evidence="1">The sequence shown here is derived from an EMBL/GenBank/DDBJ whole genome shotgun (WGS) entry which is preliminary data.</text>
</comment>
<keyword evidence="2" id="KW-1185">Reference proteome</keyword>
<organism evidence="1 2">
    <name type="scientific">Streptacidiphilus alkalitolerans</name>
    <dbReference type="NCBI Taxonomy" id="3342712"/>
    <lineage>
        <taxon>Bacteria</taxon>
        <taxon>Bacillati</taxon>
        <taxon>Actinomycetota</taxon>
        <taxon>Actinomycetes</taxon>
        <taxon>Kitasatosporales</taxon>
        <taxon>Streptomycetaceae</taxon>
        <taxon>Streptacidiphilus</taxon>
    </lineage>
</organism>
<proteinExistence type="predicted"/>
<accession>A0ABV6V7E3</accession>
<dbReference type="Proteomes" id="UP001592582">
    <property type="component" value="Unassembled WGS sequence"/>
</dbReference>
<evidence type="ECO:0000313" key="1">
    <source>
        <dbReference type="EMBL" id="MFC1409537.1"/>
    </source>
</evidence>
<name>A0ABV6V7E3_9ACTN</name>
<reference evidence="1 2" key="1">
    <citation type="submission" date="2024-09" db="EMBL/GenBank/DDBJ databases">
        <authorList>
            <person name="Lee S.D."/>
        </authorList>
    </citation>
    <scope>NUCLEOTIDE SEQUENCE [LARGE SCALE GENOMIC DNA]</scope>
    <source>
        <strain evidence="1 2">N1-1</strain>
    </source>
</reference>
<dbReference type="EMBL" id="JBHEZX010000003">
    <property type="protein sequence ID" value="MFC1409537.1"/>
    <property type="molecule type" value="Genomic_DNA"/>
</dbReference>
<evidence type="ECO:0000313" key="2">
    <source>
        <dbReference type="Proteomes" id="UP001592582"/>
    </source>
</evidence>
<sequence>MSITTVFDKQTTTAATVGEPPVAGVGEVAGVAGADLRQMKPLPAWFFAFEGVFGGAYDILKANPDAWTVLIGLALVNITISLTVLGKRRKLVRAMLKNSRTRFIAIGLIALRLAVHLVLGALGAAVETTTGHLLLAFAMTGITVALLWFDQRVTFRALGIPLSR</sequence>